<dbReference type="Proteomes" id="UP000440578">
    <property type="component" value="Unassembled WGS sequence"/>
</dbReference>
<dbReference type="Pfam" id="PF10168">
    <property type="entry name" value="Nup88"/>
    <property type="match status" value="1"/>
</dbReference>
<evidence type="ECO:0000313" key="2">
    <source>
        <dbReference type="Proteomes" id="UP000440578"/>
    </source>
</evidence>
<name>A0A6A4WL53_AMPAM</name>
<dbReference type="InterPro" id="IPR019321">
    <property type="entry name" value="Nucleoporin_Nup88"/>
</dbReference>
<dbReference type="OrthoDB" id="341482at2759"/>
<comment type="caution">
    <text evidence="1">The sequence shown here is derived from an EMBL/GenBank/DDBJ whole genome shotgun (WGS) entry which is preliminary data.</text>
</comment>
<sequence length="72" mass="7481">MCTAHSSSGLARQTLLLTSRPLGAVTQLLVSPAGQRLALIGPGGVTVVELPARWGKHGLYEGGKPRLTCTQT</sequence>
<dbReference type="EMBL" id="VIIS01000626">
    <property type="protein sequence ID" value="KAF0306853.1"/>
    <property type="molecule type" value="Genomic_DNA"/>
</dbReference>
<proteinExistence type="predicted"/>
<reference evidence="1 2" key="1">
    <citation type="submission" date="2019-07" db="EMBL/GenBank/DDBJ databases">
        <title>Draft genome assembly of a fouling barnacle, Amphibalanus amphitrite (Darwin, 1854): The first reference genome for Thecostraca.</title>
        <authorList>
            <person name="Kim W."/>
        </authorList>
    </citation>
    <scope>NUCLEOTIDE SEQUENCE [LARGE SCALE GENOMIC DNA]</scope>
    <source>
        <strain evidence="1">SNU_AA5</strain>
        <tissue evidence="1">Soma without cirri and trophi</tissue>
    </source>
</reference>
<accession>A0A6A4WL53</accession>
<protein>
    <submittedName>
        <fullName evidence="1">Nuclear pore complex protein Nup88</fullName>
    </submittedName>
</protein>
<evidence type="ECO:0000313" key="1">
    <source>
        <dbReference type="EMBL" id="KAF0306853.1"/>
    </source>
</evidence>
<dbReference type="AlphaFoldDB" id="A0A6A4WL53"/>
<organism evidence="1 2">
    <name type="scientific">Amphibalanus amphitrite</name>
    <name type="common">Striped barnacle</name>
    <name type="synonym">Balanus amphitrite</name>
    <dbReference type="NCBI Taxonomy" id="1232801"/>
    <lineage>
        <taxon>Eukaryota</taxon>
        <taxon>Metazoa</taxon>
        <taxon>Ecdysozoa</taxon>
        <taxon>Arthropoda</taxon>
        <taxon>Crustacea</taxon>
        <taxon>Multicrustacea</taxon>
        <taxon>Cirripedia</taxon>
        <taxon>Thoracica</taxon>
        <taxon>Thoracicalcarea</taxon>
        <taxon>Balanomorpha</taxon>
        <taxon>Balanoidea</taxon>
        <taxon>Balanidae</taxon>
        <taxon>Amphibalaninae</taxon>
        <taxon>Amphibalanus</taxon>
    </lineage>
</organism>
<gene>
    <name evidence="1" type="primary">NUP88</name>
    <name evidence="1" type="ORF">FJT64_021750</name>
</gene>
<keyword evidence="2" id="KW-1185">Reference proteome</keyword>